<feature type="region of interest" description="Disordered" evidence="1">
    <location>
        <begin position="1"/>
        <end position="119"/>
    </location>
</feature>
<dbReference type="EMBL" id="JAUCMV010000004">
    <property type="protein sequence ID" value="KAK0402873.1"/>
    <property type="molecule type" value="Genomic_DNA"/>
</dbReference>
<keyword evidence="3" id="KW-1185">Reference proteome</keyword>
<dbReference type="Proteomes" id="UP001175271">
    <property type="component" value="Unassembled WGS sequence"/>
</dbReference>
<feature type="compositionally biased region" description="Basic and acidic residues" evidence="1">
    <location>
        <begin position="47"/>
        <end position="67"/>
    </location>
</feature>
<reference evidence="2" key="1">
    <citation type="submission" date="2023-06" db="EMBL/GenBank/DDBJ databases">
        <title>Genomic analysis of the entomopathogenic nematode Steinernema hermaphroditum.</title>
        <authorList>
            <person name="Schwarz E.M."/>
            <person name="Heppert J.K."/>
            <person name="Baniya A."/>
            <person name="Schwartz H.T."/>
            <person name="Tan C.-H."/>
            <person name="Antoshechkin I."/>
            <person name="Sternberg P.W."/>
            <person name="Goodrich-Blair H."/>
            <person name="Dillman A.R."/>
        </authorList>
    </citation>
    <scope>NUCLEOTIDE SEQUENCE</scope>
    <source>
        <strain evidence="2">PS9179</strain>
        <tissue evidence="2">Whole animal</tissue>
    </source>
</reference>
<proteinExistence type="predicted"/>
<protein>
    <submittedName>
        <fullName evidence="2">Uncharacterized protein</fullName>
    </submittedName>
</protein>
<evidence type="ECO:0000256" key="1">
    <source>
        <dbReference type="SAM" id="MobiDB-lite"/>
    </source>
</evidence>
<name>A0AA39LMP3_9BILA</name>
<comment type="caution">
    <text evidence="2">The sequence shown here is derived from an EMBL/GenBank/DDBJ whole genome shotgun (WGS) entry which is preliminary data.</text>
</comment>
<evidence type="ECO:0000313" key="2">
    <source>
        <dbReference type="EMBL" id="KAK0402873.1"/>
    </source>
</evidence>
<feature type="compositionally biased region" description="Basic residues" evidence="1">
    <location>
        <begin position="1"/>
        <end position="15"/>
    </location>
</feature>
<evidence type="ECO:0000313" key="3">
    <source>
        <dbReference type="Proteomes" id="UP001175271"/>
    </source>
</evidence>
<sequence length="215" mass="24041">MEKPKKRKKTKKKRCGNVPYIPEGQLKAAVPRDVQKNMQESPEEFDNDPKKTPPPKKDDETTSERTTEACSPPGSRRTRNTSSIDSSKPSSKKDDDLTEPTSEACSPPRKPQPEFAAYSDLHKYPLPVIKKKRDETAKPATINRSEAAKRIEAKCSPQVIDVLLHANKLIRMFSNAHLDGIDLLIALKKEHDHPKVTFVLGRPLDVANADSANLQ</sequence>
<dbReference type="AlphaFoldDB" id="A0AA39LMP3"/>
<accession>A0AA39LMP3</accession>
<gene>
    <name evidence="2" type="ORF">QR680_016588</name>
</gene>
<organism evidence="2 3">
    <name type="scientific">Steinernema hermaphroditum</name>
    <dbReference type="NCBI Taxonomy" id="289476"/>
    <lineage>
        <taxon>Eukaryota</taxon>
        <taxon>Metazoa</taxon>
        <taxon>Ecdysozoa</taxon>
        <taxon>Nematoda</taxon>
        <taxon>Chromadorea</taxon>
        <taxon>Rhabditida</taxon>
        <taxon>Tylenchina</taxon>
        <taxon>Panagrolaimomorpha</taxon>
        <taxon>Strongyloidoidea</taxon>
        <taxon>Steinernematidae</taxon>
        <taxon>Steinernema</taxon>
    </lineage>
</organism>